<dbReference type="HOGENOM" id="CLU_2721373_0_0_6"/>
<protein>
    <submittedName>
        <fullName evidence="1">Uncharacterized protein</fullName>
    </submittedName>
</protein>
<organism evidence="1 2">
    <name type="scientific">Xenorhabdus nematophila (strain ATCC 19061 / DSM 3370 / CCUG 14189 / LMG 1036 / NCIMB 9965 / AN6)</name>
    <dbReference type="NCBI Taxonomy" id="406817"/>
    <lineage>
        <taxon>Bacteria</taxon>
        <taxon>Pseudomonadati</taxon>
        <taxon>Pseudomonadota</taxon>
        <taxon>Gammaproteobacteria</taxon>
        <taxon>Enterobacterales</taxon>
        <taxon>Morganellaceae</taxon>
        <taxon>Xenorhabdus</taxon>
    </lineage>
</organism>
<dbReference type="AlphaFoldDB" id="D3VJG7"/>
<evidence type="ECO:0000313" key="1">
    <source>
        <dbReference type="EMBL" id="CBJ88723.1"/>
    </source>
</evidence>
<proteinExistence type="predicted"/>
<dbReference type="KEGG" id="xne:XNC1_0652"/>
<gene>
    <name evidence="1" type="ordered locus">XNC1_0652</name>
</gene>
<evidence type="ECO:0000313" key="2">
    <source>
        <dbReference type="Proteomes" id="UP000008075"/>
    </source>
</evidence>
<keyword evidence="2" id="KW-1185">Reference proteome</keyword>
<dbReference type="Proteomes" id="UP000008075">
    <property type="component" value="Chromosome"/>
</dbReference>
<accession>D3VJG7</accession>
<name>D3VJG7_XENNA</name>
<dbReference type="EMBL" id="FN667742">
    <property type="protein sequence ID" value="CBJ88723.1"/>
    <property type="molecule type" value="Genomic_DNA"/>
</dbReference>
<reference evidence="1 2" key="1">
    <citation type="journal article" date="2011" name="PLoS ONE">
        <title>The entomopathogenic bacterial endosymbionts xenorhabdus and photorhabdus: convergent lifestyles from divergent genomes.</title>
        <authorList>
            <person name="Chaston J.M."/>
            <person name="Suen G."/>
            <person name="Tucker S.L."/>
            <person name="Andersen A.W."/>
            <person name="Bhasin A."/>
            <person name="Bode E."/>
            <person name="Bode H.B."/>
            <person name="Brachmann A.O."/>
            <person name="Cowles C.E."/>
            <person name="Cowles K.N."/>
            <person name="Darby C."/>
            <person name="de Leon L."/>
            <person name="Drace K."/>
            <person name="Du Z."/>
            <person name="Givaudan A."/>
            <person name="Herbert Tran E.E."/>
            <person name="Jewell K.A."/>
            <person name="Knack J.J."/>
            <person name="Krasomil-Osterfeld K.C."/>
            <person name="Kukor R."/>
            <person name="Lanois A."/>
            <person name="Latreille P."/>
            <person name="Leimgruber N.K."/>
            <person name="Lipke C.M."/>
            <person name="Liu R."/>
            <person name="Lu X."/>
            <person name="Martens E.C."/>
            <person name="Marri P.R."/>
            <person name="Medigue C."/>
            <person name="Menard M.L."/>
            <person name="Miller N.M."/>
            <person name="Morales-Soto N."/>
            <person name="Norton S."/>
            <person name="Ogier J.C."/>
            <person name="Orchard S.S."/>
            <person name="Park D."/>
            <person name="Park Y."/>
            <person name="Qurollo B.A."/>
            <person name="Sugar D.R."/>
            <person name="Richards G.R."/>
            <person name="Rouy Z."/>
            <person name="Slominski B."/>
            <person name="Slominski K."/>
            <person name="Snyder H."/>
            <person name="Tjaden B.C."/>
            <person name="van der Hoeven R."/>
            <person name="Welch R.D."/>
            <person name="Wheeler C."/>
            <person name="Xiang B."/>
            <person name="Barbazuk B."/>
            <person name="Gaudriault S."/>
            <person name="Goodner B."/>
            <person name="Slater S.C."/>
            <person name="Forst S."/>
            <person name="Goldman B.S."/>
            <person name="Goodrich-Blair H."/>
        </authorList>
    </citation>
    <scope>NUCLEOTIDE SEQUENCE [LARGE SCALE GENOMIC DNA]</scope>
    <source>
        <strain evidence="2">ATCC 19061 / DSM 3370 / CCUG 14189 / LMG 1036 / NCIMB 9965 / AN6</strain>
    </source>
</reference>
<sequence length="72" mass="8292">MWDNAPGPWIYLDGDWITFSIRNIPSSLETSSLRTGYGVSPYRGIAGYELHHIEVCVYLLTKHYTAKYPEKL</sequence>